<dbReference type="PROSITE" id="PS50943">
    <property type="entry name" value="HTH_CROC1"/>
    <property type="match status" value="1"/>
</dbReference>
<dbReference type="InterPro" id="IPR001387">
    <property type="entry name" value="Cro/C1-type_HTH"/>
</dbReference>
<proteinExistence type="predicted"/>
<dbReference type="RefSeq" id="WP_002902165.1">
    <property type="nucleotide sequence ID" value="NZ_AP028359.1"/>
</dbReference>
<dbReference type="GO" id="GO:0003677">
    <property type="term" value="F:DNA binding"/>
    <property type="evidence" value="ECO:0007669"/>
    <property type="project" value="InterPro"/>
</dbReference>
<gene>
    <name evidence="1" type="ORF">F0J77_02465</name>
</gene>
<organism evidence="1">
    <name type="scientific">Campylobacter jejuni</name>
    <dbReference type="NCBI Taxonomy" id="197"/>
    <lineage>
        <taxon>Bacteria</taxon>
        <taxon>Pseudomonadati</taxon>
        <taxon>Campylobacterota</taxon>
        <taxon>Epsilonproteobacteria</taxon>
        <taxon>Campylobacterales</taxon>
        <taxon>Campylobacteraceae</taxon>
        <taxon>Campylobacter</taxon>
    </lineage>
</organism>
<evidence type="ECO:0000313" key="1">
    <source>
        <dbReference type="EMBL" id="ECR1523345.1"/>
    </source>
</evidence>
<comment type="caution">
    <text evidence="1">The sequence shown here is derived from an EMBL/GenBank/DDBJ whole genome shotgun (WGS) entry which is preliminary data.</text>
</comment>
<accession>A0A5Z1D737</accession>
<name>A0A5Z1D737_CAMJU</name>
<protein>
    <submittedName>
        <fullName evidence="1">Helix-turn-helix transcriptional regulator</fullName>
    </submittedName>
</protein>
<reference evidence="1" key="1">
    <citation type="submission" date="2019-09" db="EMBL/GenBank/DDBJ databases">
        <authorList>
            <person name="Ashton P.M."/>
            <person name="Dallman T."/>
            <person name="Nair S."/>
            <person name="De Pinna E."/>
            <person name="Peters T."/>
            <person name="Grant K."/>
        </authorList>
    </citation>
    <scope>NUCLEOTIDE SEQUENCE</scope>
    <source>
        <strain evidence="1">228903</strain>
    </source>
</reference>
<dbReference type="EMBL" id="AAKENF010000002">
    <property type="protein sequence ID" value="ECR1523345.1"/>
    <property type="molecule type" value="Genomic_DNA"/>
</dbReference>
<dbReference type="InterPro" id="IPR010982">
    <property type="entry name" value="Lambda_DNA-bd_dom_sf"/>
</dbReference>
<dbReference type="AlphaFoldDB" id="A0A5Z1D737"/>
<dbReference type="Pfam" id="PF01381">
    <property type="entry name" value="HTH_3"/>
    <property type="match status" value="1"/>
</dbReference>
<sequence>MQNLEKYRKEIFKDETSAGDEGVIAESVKEVNNNFKLGEKQIIQVLEFLYSIKDSFLGRTKKEPLDNIVSELRFKIIEYIKPILFISENDFEKEIDKFLLTCGYKICNYYPNNYLDVYNLYHQFQKETANYDFDINSVSKFLEWFKNNPNLDFNFYFDKEEKENIVKEVCKELNITQKELSEILGVHLTTIQKWVANDNDLPLQAKKSLNLVLENHHLKTRLKTLDEFVRLFKELQK</sequence>
<dbReference type="Gene3D" id="1.10.260.40">
    <property type="entry name" value="lambda repressor-like DNA-binding domains"/>
    <property type="match status" value="1"/>
</dbReference>
<dbReference type="SUPFAM" id="SSF47413">
    <property type="entry name" value="lambda repressor-like DNA-binding domains"/>
    <property type="match status" value="1"/>
</dbReference>
<dbReference type="CDD" id="cd00093">
    <property type="entry name" value="HTH_XRE"/>
    <property type="match status" value="1"/>
</dbReference>